<dbReference type="Pfam" id="PF13183">
    <property type="entry name" value="Fer4_8"/>
    <property type="match status" value="1"/>
</dbReference>
<dbReference type="EMBL" id="QPIZ01000002">
    <property type="protein sequence ID" value="RCW38910.1"/>
    <property type="molecule type" value="Genomic_DNA"/>
</dbReference>
<dbReference type="SUPFAM" id="SSF46548">
    <property type="entry name" value="alpha-helical ferredoxin"/>
    <property type="match status" value="1"/>
</dbReference>
<feature type="domain" description="4Fe-4S ferredoxin-type" evidence="6">
    <location>
        <begin position="10"/>
        <end position="42"/>
    </location>
</feature>
<evidence type="ECO:0000313" key="7">
    <source>
        <dbReference type="EMBL" id="RCW38910.1"/>
    </source>
</evidence>
<evidence type="ECO:0000256" key="5">
    <source>
        <dbReference type="ARBA" id="ARBA00023014"/>
    </source>
</evidence>
<proteinExistence type="predicted"/>
<dbReference type="GO" id="GO:0046872">
    <property type="term" value="F:metal ion binding"/>
    <property type="evidence" value="ECO:0007669"/>
    <property type="project" value="UniProtKB-KW"/>
</dbReference>
<keyword evidence="3" id="KW-0560">Oxidoreductase</keyword>
<dbReference type="Gene3D" id="1.10.1060.10">
    <property type="entry name" value="Alpha-helical ferredoxin"/>
    <property type="match status" value="1"/>
</dbReference>
<keyword evidence="4" id="KW-0408">Iron</keyword>
<keyword evidence="8" id="KW-1185">Reference proteome</keyword>
<dbReference type="AlphaFoldDB" id="A0A368VF56"/>
<evidence type="ECO:0000256" key="2">
    <source>
        <dbReference type="ARBA" id="ARBA00022723"/>
    </source>
</evidence>
<evidence type="ECO:0000256" key="3">
    <source>
        <dbReference type="ARBA" id="ARBA00023002"/>
    </source>
</evidence>
<sequence length="235" mass="26592">MRTIMQKLREDVRLKEGLNACMSCGICTAVCPAAEYFEYDPRSIVVTVQSGNEEKIRKLIESDTIWMCGQCMSCKPRCPRNNCPGLIISVLRRVSQETGAFVKSRLGRQQYLILKTIGTNILETGYCVYPASIVPESHPEQGDVWKWIYDNKEAVYERVGANLDKEGPGAMRKIGRENLDELERVFAESGGQTLFTSIVEYSRAYAKESGFVDANGQPDMEKYTEFLLNEDNDEK</sequence>
<dbReference type="PROSITE" id="PS00198">
    <property type="entry name" value="4FE4S_FER_1"/>
    <property type="match status" value="1"/>
</dbReference>
<dbReference type="InterPro" id="IPR051460">
    <property type="entry name" value="HdrC_iron-sulfur_subunit"/>
</dbReference>
<dbReference type="GO" id="GO:0016491">
    <property type="term" value="F:oxidoreductase activity"/>
    <property type="evidence" value="ECO:0007669"/>
    <property type="project" value="UniProtKB-KW"/>
</dbReference>
<dbReference type="InterPro" id="IPR017900">
    <property type="entry name" value="4Fe4S_Fe_S_CS"/>
</dbReference>
<accession>A0A368VF56</accession>
<dbReference type="InterPro" id="IPR009051">
    <property type="entry name" value="Helical_ferredxn"/>
</dbReference>
<evidence type="ECO:0000256" key="4">
    <source>
        <dbReference type="ARBA" id="ARBA00023004"/>
    </source>
</evidence>
<dbReference type="GO" id="GO:0005886">
    <property type="term" value="C:plasma membrane"/>
    <property type="evidence" value="ECO:0007669"/>
    <property type="project" value="TreeGrafter"/>
</dbReference>
<dbReference type="PANTHER" id="PTHR43255:SF1">
    <property type="entry name" value="IRON-SULFUR-BINDING OXIDOREDUCTASE FADF-RELATED"/>
    <property type="match status" value="1"/>
</dbReference>
<dbReference type="PANTHER" id="PTHR43255">
    <property type="entry name" value="IRON-SULFUR-BINDING OXIDOREDUCTASE FADF-RELATED-RELATED"/>
    <property type="match status" value="1"/>
</dbReference>
<name>A0A368VF56_9BACT</name>
<reference evidence="7 8" key="1">
    <citation type="submission" date="2018-07" db="EMBL/GenBank/DDBJ databases">
        <title>Freshwater and sediment microbial communities from various areas in North America, analyzing microbe dynamics in response to fracking.</title>
        <authorList>
            <person name="Lamendella R."/>
        </authorList>
    </citation>
    <scope>NUCLEOTIDE SEQUENCE [LARGE SCALE GENOMIC DNA]</scope>
    <source>
        <strain evidence="7 8">160A</strain>
    </source>
</reference>
<organism evidence="7 8">
    <name type="scientific">Marinilabilia salmonicolor</name>
    <dbReference type="NCBI Taxonomy" id="989"/>
    <lineage>
        <taxon>Bacteria</taxon>
        <taxon>Pseudomonadati</taxon>
        <taxon>Bacteroidota</taxon>
        <taxon>Bacteroidia</taxon>
        <taxon>Marinilabiliales</taxon>
        <taxon>Marinilabiliaceae</taxon>
        <taxon>Marinilabilia</taxon>
    </lineage>
</organism>
<keyword evidence="5" id="KW-0411">Iron-sulfur</keyword>
<dbReference type="PROSITE" id="PS51379">
    <property type="entry name" value="4FE4S_FER_2"/>
    <property type="match status" value="1"/>
</dbReference>
<protein>
    <submittedName>
        <fullName evidence="7">Heterodisulfide reductase subunit C</fullName>
    </submittedName>
</protein>
<evidence type="ECO:0000259" key="6">
    <source>
        <dbReference type="PROSITE" id="PS51379"/>
    </source>
</evidence>
<comment type="caution">
    <text evidence="7">The sequence shown here is derived from an EMBL/GenBank/DDBJ whole genome shotgun (WGS) entry which is preliminary data.</text>
</comment>
<dbReference type="RefSeq" id="WP_114436227.1">
    <property type="nucleotide sequence ID" value="NZ_QPIZ01000002.1"/>
</dbReference>
<dbReference type="GO" id="GO:0051539">
    <property type="term" value="F:4 iron, 4 sulfur cluster binding"/>
    <property type="evidence" value="ECO:0007669"/>
    <property type="project" value="UniProtKB-KW"/>
</dbReference>
<keyword evidence="2" id="KW-0479">Metal-binding</keyword>
<evidence type="ECO:0000256" key="1">
    <source>
        <dbReference type="ARBA" id="ARBA00022485"/>
    </source>
</evidence>
<keyword evidence="1" id="KW-0004">4Fe-4S</keyword>
<evidence type="ECO:0000313" key="8">
    <source>
        <dbReference type="Proteomes" id="UP000252733"/>
    </source>
</evidence>
<dbReference type="Proteomes" id="UP000252733">
    <property type="component" value="Unassembled WGS sequence"/>
</dbReference>
<gene>
    <name evidence="7" type="ORF">DFO77_10264</name>
</gene>
<dbReference type="InterPro" id="IPR017896">
    <property type="entry name" value="4Fe4S_Fe-S-bd"/>
</dbReference>